<proteinExistence type="predicted"/>
<keyword evidence="3" id="KW-1185">Reference proteome</keyword>
<protein>
    <submittedName>
        <fullName evidence="4">Uncharacterized protein</fullName>
    </submittedName>
</protein>
<evidence type="ECO:0000256" key="1">
    <source>
        <dbReference type="SAM" id="Coils"/>
    </source>
</evidence>
<organism evidence="3 4">
    <name type="scientific">Trichobilharzia regenti</name>
    <name type="common">Nasal bird schistosome</name>
    <dbReference type="NCBI Taxonomy" id="157069"/>
    <lineage>
        <taxon>Eukaryota</taxon>
        <taxon>Metazoa</taxon>
        <taxon>Spiralia</taxon>
        <taxon>Lophotrochozoa</taxon>
        <taxon>Platyhelminthes</taxon>
        <taxon>Trematoda</taxon>
        <taxon>Digenea</taxon>
        <taxon>Strigeidida</taxon>
        <taxon>Schistosomatoidea</taxon>
        <taxon>Schistosomatidae</taxon>
        <taxon>Trichobilharzia</taxon>
    </lineage>
</organism>
<feature type="compositionally biased region" description="Basic residues" evidence="2">
    <location>
        <begin position="459"/>
        <end position="487"/>
    </location>
</feature>
<feature type="compositionally biased region" description="Polar residues" evidence="2">
    <location>
        <begin position="156"/>
        <end position="185"/>
    </location>
</feature>
<feature type="compositionally biased region" description="Basic and acidic residues" evidence="2">
    <location>
        <begin position="116"/>
        <end position="137"/>
    </location>
</feature>
<accession>A0AA85KH42</accession>
<feature type="compositionally biased region" description="Basic residues" evidence="2">
    <location>
        <begin position="503"/>
        <end position="524"/>
    </location>
</feature>
<feature type="region of interest" description="Disordered" evidence="2">
    <location>
        <begin position="596"/>
        <end position="700"/>
    </location>
</feature>
<feature type="compositionally biased region" description="Low complexity" evidence="2">
    <location>
        <begin position="488"/>
        <end position="502"/>
    </location>
</feature>
<feature type="compositionally biased region" description="Low complexity" evidence="2">
    <location>
        <begin position="729"/>
        <end position="759"/>
    </location>
</feature>
<evidence type="ECO:0000313" key="4">
    <source>
        <dbReference type="WBParaSite" id="TREG1_86370.1"/>
    </source>
</evidence>
<sequence>MSTDRFVRRSSSKSRSGSSEYQGRNNFQRRNTLRQSHSQKLRDSRWKIQIPTLFKMCIPTYMRIYIAIHMGTSGSEKNGKHVKSDSRDSDFDHDPQLRRGSLSFLLNDDHNKIISETHDIKSESPHSSRSLREERSIKKSSQASKHSTSIEHKTDLNSSHSTENTTHLSHNRSRVGSNTLVSYNSTDDELPHDNKNHSYPKRKMRRKDDDAVLLKNCALPESNATNINSSSKGQTSGVPNSVKVIKSTARSTWDSSDSDFDSTVVRTEKANESENTTPAYNHTSNLSDSSRKTSHSTTNKLSSSKESKSNPTTKRKNENCSKDDSVNSKEARSKLSRSDSNNRRRERNSNRQRPSNRRRKSASSRASDGSRGTHRAKSTVDGISPDHKRSLSRGSSSYHSSMSRSHYSSRTESSHKYDRRKRSYLKSKTYSSRSSARTSRSYRSSYSSRSRSSSERTPRCRRHVRSFYRRRHRHRSYSVRSRSRSRSWHSTDSSFSSQSSRSSRSRYFSRRNVSKKRSSSRRSRTPLYRPSSSFKKVSDDYVRSTPERRLARLGVGPVNKGSNLDDKTNSPYGDSKPMSYMPSVNETVSAAVKRVVGGGQSKNQKTSHESNILKNDSCTTESNSANNSKSADECNSDSRSQPSTSSNVTESNDKTSSPPVLVDIPLPQDALHQSSVNSNDNNNNNSNNSNKSATYIGPQVPPDLAKRFGLSVADTTFKSETTDSIATISSSSNTVVASESSQLQNTTSSSCDTVSSSATQNTDTEVSSANPPEFTIPPEQAELYRPLQEQAKEHALRRSGMLMSDESKFQLMQQQQQAQRQLALLQQQQQNQPSVVFSPAGVIYSTPSLLPFYATSTPLLSSIPSSNVVAAGNTATTATSQLSALCGAAYQQQANSNDPTQLIVGSVGGNPHITSSLTVEQPATSLSPNSIRQDVNSISASIQQAQLQQLFAAAALQSATQGNNNSVLPAQVTVAQQQLLNQLIAQQSQISGLNIAPNIVTASLLAAQQQQKQLIAQWQKRALALAAASAANDQLKNAQEKRLSTVTPGTNVTNPAVATPTSLASVLNAGNSLSAAIQLGLLRSNLNAQALSTNSSGLNTPSQNQVAAVAALIAAAQQQQLQQQQQQQQLQQQQQQQIQQQQLQQIQQQQQQQLQQQQNQQHYQQATIVSSAPQFPVSSANQELVNAVHSALLPQQLQQRLLSLQASLIQQKQQQQQQQQQQLAAMNNATATAAVAAASGNAALLQAVIASSQQQQQHQQQLQQRQQQIVHSQFQQQQQAALAAILAAQRQQQQQSAQDRSNKPL</sequence>
<feature type="region of interest" description="Disordered" evidence="2">
    <location>
        <begin position="248"/>
        <end position="581"/>
    </location>
</feature>
<keyword evidence="1" id="KW-0175">Coiled coil</keyword>
<feature type="compositionally biased region" description="Basic and acidic residues" evidence="2">
    <location>
        <begin position="315"/>
        <end position="349"/>
    </location>
</feature>
<feature type="region of interest" description="Disordered" evidence="2">
    <location>
        <begin position="1"/>
        <end position="42"/>
    </location>
</feature>
<feature type="compositionally biased region" description="Polar residues" evidence="2">
    <location>
        <begin position="601"/>
        <end position="629"/>
    </location>
</feature>
<reference evidence="3" key="1">
    <citation type="submission" date="2022-06" db="EMBL/GenBank/DDBJ databases">
        <authorList>
            <person name="Berger JAMES D."/>
            <person name="Berger JAMES D."/>
        </authorList>
    </citation>
    <scope>NUCLEOTIDE SEQUENCE [LARGE SCALE GENOMIC DNA]</scope>
</reference>
<feature type="region of interest" description="Disordered" evidence="2">
    <location>
        <begin position="116"/>
        <end position="208"/>
    </location>
</feature>
<feature type="compositionally biased region" description="Low complexity" evidence="2">
    <location>
        <begin position="674"/>
        <end position="692"/>
    </location>
</feature>
<feature type="compositionally biased region" description="Polar residues" evidence="2">
    <location>
        <begin position="20"/>
        <end position="38"/>
    </location>
</feature>
<feature type="compositionally biased region" description="Low complexity" evidence="2">
    <location>
        <begin position="426"/>
        <end position="451"/>
    </location>
</feature>
<feature type="coiled-coil region" evidence="1">
    <location>
        <begin position="1113"/>
        <end position="1160"/>
    </location>
</feature>
<dbReference type="Proteomes" id="UP000050795">
    <property type="component" value="Unassembled WGS sequence"/>
</dbReference>
<dbReference type="WBParaSite" id="TREG1_86370.1">
    <property type="protein sequence ID" value="TREG1_86370.1"/>
    <property type="gene ID" value="TREG1_86370"/>
</dbReference>
<evidence type="ECO:0000313" key="3">
    <source>
        <dbReference type="Proteomes" id="UP000050795"/>
    </source>
</evidence>
<feature type="compositionally biased region" description="Basic and acidic residues" evidence="2">
    <location>
        <begin position="77"/>
        <end position="95"/>
    </location>
</feature>
<evidence type="ECO:0000256" key="2">
    <source>
        <dbReference type="SAM" id="MobiDB-lite"/>
    </source>
</evidence>
<feature type="region of interest" description="Disordered" evidence="2">
    <location>
        <begin position="73"/>
        <end position="95"/>
    </location>
</feature>
<feature type="compositionally biased region" description="Polar residues" evidence="2">
    <location>
        <begin position="760"/>
        <end position="770"/>
    </location>
</feature>
<feature type="compositionally biased region" description="Basic and acidic residues" evidence="2">
    <location>
        <begin position="536"/>
        <end position="550"/>
    </location>
</feature>
<feature type="region of interest" description="Disordered" evidence="2">
    <location>
        <begin position="729"/>
        <end position="776"/>
    </location>
</feature>
<feature type="compositionally biased region" description="Low complexity" evidence="2">
    <location>
        <begin position="392"/>
        <end position="411"/>
    </location>
</feature>
<reference evidence="4" key="2">
    <citation type="submission" date="2023-11" db="UniProtKB">
        <authorList>
            <consortium name="WormBaseParasite"/>
        </authorList>
    </citation>
    <scope>IDENTIFICATION</scope>
</reference>
<feature type="compositionally biased region" description="Polar residues" evidence="2">
    <location>
        <begin position="273"/>
        <end position="288"/>
    </location>
</feature>
<name>A0AA85KH42_TRIRE</name>
<feature type="compositionally biased region" description="Polar residues" evidence="2">
    <location>
        <begin position="637"/>
        <end position="658"/>
    </location>
</feature>